<sequence length="190" mass="21405">MSITNTKIVYGLYGDDDVLLDAIKKIRSKNVAIQEVYTPFPVHGLDKILGLKKTRISDIAFFYGVFGLTLASVITWFFMNHDWPQDIGGKPSFSWGENMPAFVPIMFEITVFCTAHLMSLTYLVRNKMYPGAKAQNPDPRTTDDKFLIEIHTTDVDAIKNIFVETGAEEVTVRGVESPDNNINQVEEAYS</sequence>
<dbReference type="EMBL" id="CP002455">
    <property type="protein sequence ID" value="ADX68438.1"/>
    <property type="molecule type" value="Genomic_DNA"/>
</dbReference>
<dbReference type="HOGENOM" id="CLU_094965_0_0_10"/>
<reference evidence="3" key="2">
    <citation type="journal article" date="2011" name="Stand. Genomic Sci.">
        <title>Complete genome sequence of Weeksella virosa type strain (9751T).</title>
        <authorList>
            <person name="Lang E."/>
            <person name="Teshima H."/>
            <person name="Lucas S."/>
            <person name="Lapidus A."/>
            <person name="Hammon N."/>
            <person name="Deshpande S."/>
            <person name="Nolan M."/>
            <person name="Cheng J."/>
            <person name="Pitluck S."/>
            <person name="Liolios K."/>
            <person name="Pagani I."/>
            <person name="Mikhailova N."/>
            <person name="Ivanova N."/>
            <person name="Mavromatis K."/>
            <person name="Pati A."/>
            <person name="Tapia R."/>
            <person name="Han C."/>
            <person name="Goodwin L."/>
            <person name="Chen A."/>
            <person name="Palaniappan K."/>
            <person name="Land M."/>
            <person name="Hauser L."/>
            <person name="Chang Y."/>
            <person name="Jeffries C."/>
            <person name="Brambilla E."/>
            <person name="Kopitz M."/>
            <person name="Rohde M."/>
            <person name="Goker M."/>
            <person name="Tindall B."/>
            <person name="Detter J."/>
            <person name="Woyke T."/>
            <person name="Bristow J."/>
            <person name="Eisen J."/>
            <person name="Markowitz V."/>
            <person name="Hugenholtz P."/>
            <person name="Klenk H."/>
            <person name="Kyrpides N."/>
        </authorList>
    </citation>
    <scope>NUCLEOTIDE SEQUENCE [LARGE SCALE GENOMIC DNA]</scope>
    <source>
        <strain evidence="3">ATCC 43766 / DSM 16922 / JCM 21250 / NBRC 16016 / NCTC 11634 / CL345/78</strain>
    </source>
</reference>
<dbReference type="eggNOG" id="COG2010">
    <property type="taxonomic scope" value="Bacteria"/>
</dbReference>
<dbReference type="AlphaFoldDB" id="F0P078"/>
<keyword evidence="3" id="KW-1185">Reference proteome</keyword>
<feature type="transmembrane region" description="Helical" evidence="1">
    <location>
        <begin position="99"/>
        <end position="124"/>
    </location>
</feature>
<evidence type="ECO:0000256" key="1">
    <source>
        <dbReference type="SAM" id="Phobius"/>
    </source>
</evidence>
<dbReference type="InterPro" id="IPR021776">
    <property type="entry name" value="ActD"/>
</dbReference>
<feature type="transmembrane region" description="Helical" evidence="1">
    <location>
        <begin position="60"/>
        <end position="79"/>
    </location>
</feature>
<gene>
    <name evidence="2" type="ordered locus">Weevi_1746</name>
</gene>
<evidence type="ECO:0000313" key="3">
    <source>
        <dbReference type="Proteomes" id="UP000008641"/>
    </source>
</evidence>
<reference evidence="2 3" key="1">
    <citation type="journal article" date="2011" name="Stand. Genomic Sci.">
        <title>Complete genome sequence of Weeksella virosa type strain (9751).</title>
        <authorList>
            <person name="Lang E."/>
            <person name="Teshima H."/>
            <person name="Lucas S."/>
            <person name="Lapidus A."/>
            <person name="Hammon N."/>
            <person name="Deshpande S."/>
            <person name="Nolan M."/>
            <person name="Cheng J.F."/>
            <person name="Pitluck S."/>
            <person name="Liolios K."/>
            <person name="Pagani I."/>
            <person name="Mikhailova N."/>
            <person name="Ivanova N."/>
            <person name="Mavromatis K."/>
            <person name="Pati A."/>
            <person name="Tapia R."/>
            <person name="Han C."/>
            <person name="Goodwin L."/>
            <person name="Chen A."/>
            <person name="Palaniappan K."/>
            <person name="Land M."/>
            <person name="Hauser L."/>
            <person name="Chang Y.J."/>
            <person name="Jeffries C.D."/>
            <person name="Brambilla E.M."/>
            <person name="Kopitz M."/>
            <person name="Rohde M."/>
            <person name="Goker M."/>
            <person name="Tindall B.J."/>
            <person name="Detter J.C."/>
            <person name="Woyke T."/>
            <person name="Bristow J."/>
            <person name="Eisen J.A."/>
            <person name="Markowitz V."/>
            <person name="Hugenholtz P."/>
            <person name="Klenk H.P."/>
            <person name="Kyrpides N.C."/>
        </authorList>
    </citation>
    <scope>NUCLEOTIDE SEQUENCE [LARGE SCALE GENOMIC DNA]</scope>
    <source>
        <strain evidence="3">ATCC 43766 / DSM 16922 / JCM 21250 / NBRC 16016 / NCTC 11634 / CL345/78</strain>
    </source>
</reference>
<dbReference type="STRING" id="865938.Weevi_1746"/>
<keyword evidence="1" id="KW-1133">Transmembrane helix</keyword>
<proteinExistence type="predicted"/>
<dbReference type="PANTHER" id="PTHR40394:SF2">
    <property type="entry name" value="QUINOL:CYTOCHROME C OXIDOREDUCTASE MEMBRANE PROTEIN"/>
    <property type="match status" value="1"/>
</dbReference>
<protein>
    <submittedName>
        <fullName evidence="2">ABC-type Fe3+ transport system protein molybdenum transport protein, putative</fullName>
    </submittedName>
</protein>
<dbReference type="Pfam" id="PF11821">
    <property type="entry name" value="ActD"/>
    <property type="match status" value="1"/>
</dbReference>
<organism evidence="2 3">
    <name type="scientific">Weeksella virosa (strain ATCC 43766 / DSM 16922 / JCM 21250 / CCUG 30538 / CDC 9751 / IAM 14551 / NBRC 16016 / NCTC 11634 / CL345/78)</name>
    <dbReference type="NCBI Taxonomy" id="865938"/>
    <lineage>
        <taxon>Bacteria</taxon>
        <taxon>Pseudomonadati</taxon>
        <taxon>Bacteroidota</taxon>
        <taxon>Flavobacteriia</taxon>
        <taxon>Flavobacteriales</taxon>
        <taxon>Weeksellaceae</taxon>
        <taxon>Weeksella</taxon>
    </lineage>
</organism>
<dbReference type="PANTHER" id="PTHR40394">
    <property type="entry name" value="LIPOPROTEIN-RELATED"/>
    <property type="match status" value="1"/>
</dbReference>
<accession>F0P078</accession>
<keyword evidence="1" id="KW-0812">Transmembrane</keyword>
<name>F0P078_WEEVC</name>
<evidence type="ECO:0000313" key="2">
    <source>
        <dbReference type="EMBL" id="ADX68438.1"/>
    </source>
</evidence>
<dbReference type="Proteomes" id="UP000008641">
    <property type="component" value="Chromosome"/>
</dbReference>
<dbReference type="KEGG" id="wvi:Weevi_1746"/>
<keyword evidence="1" id="KW-0472">Membrane</keyword>